<sequence length="38" mass="4494">MYVIINYVPTKNVIKIRGYEVKTTLDNKNKERGHNTRS</sequence>
<dbReference type="KEGG" id="ppn:Palpr_2656"/>
<reference key="1">
    <citation type="submission" date="2010-11" db="EMBL/GenBank/DDBJ databases">
        <title>The complete genome of Paludibacter propionicigenes DSM 17365.</title>
        <authorList>
            <consortium name="US DOE Joint Genome Institute (JGI-PGF)"/>
            <person name="Lucas S."/>
            <person name="Copeland A."/>
            <person name="Lapidus A."/>
            <person name="Bruce D."/>
            <person name="Goodwin L."/>
            <person name="Pitluck S."/>
            <person name="Kyrpides N."/>
            <person name="Mavromatis K."/>
            <person name="Ivanova N."/>
            <person name="Munk A.C."/>
            <person name="Brettin T."/>
            <person name="Detter J.C."/>
            <person name="Han C."/>
            <person name="Tapia R."/>
            <person name="Land M."/>
            <person name="Hauser L."/>
            <person name="Markowitz V."/>
            <person name="Cheng J.-F."/>
            <person name="Hugenholtz P."/>
            <person name="Woyke T."/>
            <person name="Wu D."/>
            <person name="Gronow S."/>
            <person name="Wellnitz S."/>
            <person name="Brambilla E."/>
            <person name="Klenk H.-P."/>
            <person name="Eisen J.A."/>
        </authorList>
    </citation>
    <scope>NUCLEOTIDE SEQUENCE</scope>
    <source>
        <strain>WB4</strain>
    </source>
</reference>
<proteinExistence type="predicted"/>
<keyword evidence="2" id="KW-1185">Reference proteome</keyword>
<organism evidence="1 2">
    <name type="scientific">Paludibacter propionicigenes (strain DSM 17365 / JCM 13257 / WB4)</name>
    <dbReference type="NCBI Taxonomy" id="694427"/>
    <lineage>
        <taxon>Bacteria</taxon>
        <taxon>Pseudomonadati</taxon>
        <taxon>Bacteroidota</taxon>
        <taxon>Bacteroidia</taxon>
        <taxon>Bacteroidales</taxon>
        <taxon>Paludibacteraceae</taxon>
        <taxon>Paludibacter</taxon>
    </lineage>
</organism>
<evidence type="ECO:0000313" key="2">
    <source>
        <dbReference type="Proteomes" id="UP000008718"/>
    </source>
</evidence>
<protein>
    <submittedName>
        <fullName evidence="1">Uncharacterized protein</fullName>
    </submittedName>
</protein>
<evidence type="ECO:0000313" key="1">
    <source>
        <dbReference type="EMBL" id="ADQ80786.1"/>
    </source>
</evidence>
<dbReference type="EMBL" id="CP002345">
    <property type="protein sequence ID" value="ADQ80786.1"/>
    <property type="molecule type" value="Genomic_DNA"/>
</dbReference>
<dbReference type="AlphaFoldDB" id="E4T7U2"/>
<reference evidence="1 2" key="2">
    <citation type="journal article" date="2011" name="Stand. Genomic Sci.">
        <title>Complete genome sequence of Paludibacter propionicigenes type strain (WB4).</title>
        <authorList>
            <person name="Gronow S."/>
            <person name="Munk C."/>
            <person name="Lapidus A."/>
            <person name="Nolan M."/>
            <person name="Lucas S."/>
            <person name="Hammon N."/>
            <person name="Deshpande S."/>
            <person name="Cheng J.F."/>
            <person name="Tapia R."/>
            <person name="Han C."/>
            <person name="Goodwin L."/>
            <person name="Pitluck S."/>
            <person name="Liolios K."/>
            <person name="Ivanova N."/>
            <person name="Mavromatis K."/>
            <person name="Mikhailova N."/>
            <person name="Pati A."/>
            <person name="Chen A."/>
            <person name="Palaniappan K."/>
            <person name="Land M."/>
            <person name="Hauser L."/>
            <person name="Chang Y.J."/>
            <person name="Jeffries C.D."/>
            <person name="Brambilla E."/>
            <person name="Rohde M."/>
            <person name="Goker M."/>
            <person name="Detter J.C."/>
            <person name="Woyke T."/>
            <person name="Bristow J."/>
            <person name="Eisen J.A."/>
            <person name="Markowitz V."/>
            <person name="Hugenholtz P."/>
            <person name="Kyrpides N.C."/>
            <person name="Klenk H.P."/>
        </authorList>
    </citation>
    <scope>NUCLEOTIDE SEQUENCE [LARGE SCALE GENOMIC DNA]</scope>
    <source>
        <strain evidence="2">DSM 17365 / JCM 13257 / WB4</strain>
    </source>
</reference>
<dbReference type="HOGENOM" id="CLU_3331038_0_0_10"/>
<name>E4T7U2_PALPW</name>
<accession>E4T7U2</accession>
<dbReference type="STRING" id="694427.Palpr_2656"/>
<dbReference type="Proteomes" id="UP000008718">
    <property type="component" value="Chromosome"/>
</dbReference>
<gene>
    <name evidence="1" type="ordered locus">Palpr_2656</name>
</gene>